<comment type="caution">
    <text evidence="3">The sequence shown here is derived from an EMBL/GenBank/DDBJ whole genome shotgun (WGS) entry which is preliminary data.</text>
</comment>
<reference evidence="3 4" key="1">
    <citation type="submission" date="2021-03" db="EMBL/GenBank/DDBJ databases">
        <title>novel species in genus Cellulomonas.</title>
        <authorList>
            <person name="Zhang G."/>
        </authorList>
    </citation>
    <scope>NUCLEOTIDE SEQUENCE [LARGE SCALE GENOMIC DNA]</scope>
    <source>
        <strain evidence="4">zg-ZUI188</strain>
    </source>
</reference>
<proteinExistence type="predicted"/>
<evidence type="ECO:0000313" key="4">
    <source>
        <dbReference type="Proteomes" id="UP000678317"/>
    </source>
</evidence>
<gene>
    <name evidence="3" type="ORF">J4035_18335</name>
</gene>
<dbReference type="EMBL" id="JAGFBM010000010">
    <property type="protein sequence ID" value="MBO3086607.1"/>
    <property type="molecule type" value="Genomic_DNA"/>
</dbReference>
<feature type="region of interest" description="Disordered" evidence="1">
    <location>
        <begin position="24"/>
        <end position="47"/>
    </location>
</feature>
<protein>
    <recommendedName>
        <fullName evidence="5">Lipoprotein</fullName>
    </recommendedName>
</protein>
<evidence type="ECO:0000256" key="1">
    <source>
        <dbReference type="SAM" id="MobiDB-lite"/>
    </source>
</evidence>
<organism evidence="3 4">
    <name type="scientific">Cellulomonas fengjieae</name>
    <dbReference type="NCBI Taxonomy" id="2819978"/>
    <lineage>
        <taxon>Bacteria</taxon>
        <taxon>Bacillati</taxon>
        <taxon>Actinomycetota</taxon>
        <taxon>Actinomycetes</taxon>
        <taxon>Micrococcales</taxon>
        <taxon>Cellulomonadaceae</taxon>
        <taxon>Cellulomonas</taxon>
    </lineage>
</organism>
<feature type="signal peptide" evidence="2">
    <location>
        <begin position="1"/>
        <end position="20"/>
    </location>
</feature>
<dbReference type="RefSeq" id="WP_208290555.1">
    <property type="nucleotide sequence ID" value="NZ_CP074404.1"/>
</dbReference>
<keyword evidence="4" id="KW-1185">Reference proteome</keyword>
<keyword evidence="2" id="KW-0732">Signal</keyword>
<feature type="compositionally biased region" description="Low complexity" evidence="1">
    <location>
        <begin position="35"/>
        <end position="47"/>
    </location>
</feature>
<evidence type="ECO:0000256" key="2">
    <source>
        <dbReference type="SAM" id="SignalP"/>
    </source>
</evidence>
<feature type="chain" id="PRO_5045363468" description="Lipoprotein" evidence="2">
    <location>
        <begin position="21"/>
        <end position="185"/>
    </location>
</feature>
<name>A0ABS3SLJ8_9CELL</name>
<dbReference type="Proteomes" id="UP000678317">
    <property type="component" value="Unassembled WGS sequence"/>
</dbReference>
<accession>A0ABS3SLJ8</accession>
<evidence type="ECO:0000313" key="3">
    <source>
        <dbReference type="EMBL" id="MBO3086607.1"/>
    </source>
</evidence>
<sequence>MRHARPVAAIALAVLTVALAGCAGQQSDDEPPAATPTAATSPAATPAAGVDCGTADVLDALEGGGGYPDDAKAPPPLPADLDPVAVVWCRGEPVGSPDAVVQQVTFDDGIAPVLEALAQPTETPGGADVMCTLDFEYKPVVFLVDDAGRSVRAYWPVDVCDKTLAGAGNLMAGLTPTSVVDVERT</sequence>
<dbReference type="PROSITE" id="PS51257">
    <property type="entry name" value="PROKAR_LIPOPROTEIN"/>
    <property type="match status" value="1"/>
</dbReference>
<evidence type="ECO:0008006" key="5">
    <source>
        <dbReference type="Google" id="ProtNLM"/>
    </source>
</evidence>